<proteinExistence type="predicted"/>
<comment type="caution">
    <text evidence="2">The sequence shown here is derived from an EMBL/GenBank/DDBJ whole genome shotgun (WGS) entry which is preliminary data.</text>
</comment>
<feature type="compositionally biased region" description="Basic and acidic residues" evidence="1">
    <location>
        <begin position="288"/>
        <end position="305"/>
    </location>
</feature>
<feature type="region of interest" description="Disordered" evidence="1">
    <location>
        <begin position="444"/>
        <end position="504"/>
    </location>
</feature>
<keyword evidence="3" id="KW-1185">Reference proteome</keyword>
<evidence type="ECO:0000313" key="2">
    <source>
        <dbReference type="EMBL" id="GAX73316.1"/>
    </source>
</evidence>
<feature type="compositionally biased region" description="Basic and acidic residues" evidence="1">
    <location>
        <begin position="362"/>
        <end position="385"/>
    </location>
</feature>
<feature type="compositionally biased region" description="Polar residues" evidence="1">
    <location>
        <begin position="454"/>
        <end position="474"/>
    </location>
</feature>
<dbReference type="EMBL" id="BEGY01000003">
    <property type="protein sequence ID" value="GAX73316.1"/>
    <property type="molecule type" value="Genomic_DNA"/>
</dbReference>
<reference evidence="2 3" key="1">
    <citation type="submission" date="2017-08" db="EMBL/GenBank/DDBJ databases">
        <title>Acidophilic green algal genome provides insights into adaptation to an acidic environment.</title>
        <authorList>
            <person name="Hirooka S."/>
            <person name="Hirose Y."/>
            <person name="Kanesaki Y."/>
            <person name="Higuchi S."/>
            <person name="Fujiwara T."/>
            <person name="Onuma R."/>
            <person name="Era A."/>
            <person name="Ohbayashi R."/>
            <person name="Uzuka A."/>
            <person name="Nozaki H."/>
            <person name="Yoshikawa H."/>
            <person name="Miyagishima S.Y."/>
        </authorList>
    </citation>
    <scope>NUCLEOTIDE SEQUENCE [LARGE SCALE GENOMIC DNA]</scope>
    <source>
        <strain evidence="2 3">NIES-2499</strain>
    </source>
</reference>
<name>A0A250WRI8_9CHLO</name>
<organism evidence="2 3">
    <name type="scientific">Chlamydomonas eustigma</name>
    <dbReference type="NCBI Taxonomy" id="1157962"/>
    <lineage>
        <taxon>Eukaryota</taxon>
        <taxon>Viridiplantae</taxon>
        <taxon>Chlorophyta</taxon>
        <taxon>core chlorophytes</taxon>
        <taxon>Chlorophyceae</taxon>
        <taxon>CS clade</taxon>
        <taxon>Chlamydomonadales</taxon>
        <taxon>Chlamydomonadaceae</taxon>
        <taxon>Chlamydomonas</taxon>
    </lineage>
</organism>
<evidence type="ECO:0000256" key="1">
    <source>
        <dbReference type="SAM" id="MobiDB-lite"/>
    </source>
</evidence>
<feature type="compositionally biased region" description="Acidic residues" evidence="1">
    <location>
        <begin position="57"/>
        <end position="82"/>
    </location>
</feature>
<protein>
    <submittedName>
        <fullName evidence="2">Uncharacterized protein</fullName>
    </submittedName>
</protein>
<feature type="region of interest" description="Disordered" evidence="1">
    <location>
        <begin position="351"/>
        <end position="416"/>
    </location>
</feature>
<sequence length="1055" mass="111084">MHVHMTLTEIFTGTVEASTADIASEALPFEEEVAQTCSMDMSDDDIRVAADQGGSEELTDEDKEDEGEESEEGESNSDDDESSIISDTADNSSDVHASDELKDDSSSRKPVGHQRPLDGRNVITRTVFKTMTTNKAVLQHGEELKSSQHIPAEFPQTPMVELLLRSNVWYQGYVCKESANEVKVRIPGVKGSKSGKYEWLKKASNRVWTGSYKVKDWRYLSKGSWEPVTRGGGGGSGAARKHAGSMLGSKFNKDMVAVARSHSDRGIVSGDSGGMRRTQYSPHRDRRRHMEASESNEHSQEEDGWSRPLPPRKRRALLQDDDDDEEEEADSLKKSHGAGLLAAESKADVAASGSHLKCGSLNKEEDSSKQFLKEEEEVHSPIKKEEDEEVEHSTQLHPVDSRAGGHKAGPVSSAVGGSRGLAAVAEYGPSNSSPHLAESSFASGLVGGARDQHSSYSSLDQNAAATHDAAQQQVGHDHTSESNSEQANRGQDTRSGKAAGGAGMLGLGVRQQLSSGRSEGTREDKEDPLAKWFEVHYKQLYNSGRVSDLPCGTPESGILPEGYVFSTQQAQFSGPLTLKMPGLLPGCVPGPLQVSVTMTEVPKACESSKDIKITAATNAALHPGPSSSAAAITAKSPLQKLTSEALTAVGKVSDSKPVSRLASTSCPGVDVKERKVVGAEKVRLSAPQGNGSSKVQQAGGNKDGLPPKSKQQQQQQQLKDQVPHPSRPASVTQKAAHSISAKKRLLEKTDALSSKAEKQRLPMIEHAEPSLKTRKLNDNAGTHSSTTTPRQLVAPSGPSPSTTGASRAVVVSIPSDSPKAAGGDKDLERGASKPSSSARIVSGTGEAPPNAGPSRCRDGSGAGHEIAASENEKARTPGLGVAEEAKGAGSTVAEEGKKAGSKVAEEFKGTGPGVAEGTKGAGPGVAHHSATVITSLKSTISTAPIFRPPVKFPGVSSNRPPPPAVIMPSKSKTFLDTVPLLASSAADTTLGTLTDATQHQLSAHSSLPVQPVSGEESQIYKRATTPGDSHELAPVSNVQSEIVYEAAPESPVSGA</sequence>
<feature type="compositionally biased region" description="Basic and acidic residues" evidence="1">
    <location>
        <begin position="822"/>
        <end position="831"/>
    </location>
</feature>
<feature type="compositionally biased region" description="Polar residues" evidence="1">
    <location>
        <begin position="481"/>
        <end position="490"/>
    </location>
</feature>
<gene>
    <name evidence="2" type="ORF">CEUSTIGMA_g770.t1</name>
</gene>
<feature type="region of interest" description="Disordered" evidence="1">
    <location>
        <begin position="907"/>
        <end position="926"/>
    </location>
</feature>
<dbReference type="AlphaFoldDB" id="A0A250WRI8"/>
<feature type="region of interest" description="Disordered" evidence="1">
    <location>
        <begin position="1001"/>
        <end position="1039"/>
    </location>
</feature>
<evidence type="ECO:0000313" key="3">
    <source>
        <dbReference type="Proteomes" id="UP000232323"/>
    </source>
</evidence>
<feature type="compositionally biased region" description="Basic and acidic residues" evidence="1">
    <location>
        <begin position="744"/>
        <end position="777"/>
    </location>
</feature>
<feature type="compositionally biased region" description="Low complexity" evidence="1">
    <location>
        <begin position="794"/>
        <end position="806"/>
    </location>
</feature>
<accession>A0A250WRI8</accession>
<dbReference type="OrthoDB" id="550997at2759"/>
<feature type="region of interest" description="Disordered" evidence="1">
    <location>
        <begin position="263"/>
        <end position="339"/>
    </location>
</feature>
<feature type="region of interest" description="Disordered" evidence="1">
    <location>
        <begin position="36"/>
        <end position="121"/>
    </location>
</feature>
<dbReference type="Proteomes" id="UP000232323">
    <property type="component" value="Unassembled WGS sequence"/>
</dbReference>
<feature type="compositionally biased region" description="Gly residues" evidence="1">
    <location>
        <begin position="910"/>
        <end position="923"/>
    </location>
</feature>
<dbReference type="STRING" id="1157962.A0A250WRI8"/>
<feature type="compositionally biased region" description="Acidic residues" evidence="1">
    <location>
        <begin position="319"/>
        <end position="329"/>
    </location>
</feature>
<feature type="compositionally biased region" description="Basic and acidic residues" evidence="1">
    <location>
        <begin position="96"/>
        <end position="107"/>
    </location>
</feature>
<feature type="compositionally biased region" description="Polar residues" evidence="1">
    <location>
        <begin position="687"/>
        <end position="699"/>
    </location>
</feature>
<feature type="compositionally biased region" description="Polar residues" evidence="1">
    <location>
        <begin position="779"/>
        <end position="790"/>
    </location>
</feature>
<feature type="region of interest" description="Disordered" evidence="1">
    <location>
        <begin position="682"/>
        <end position="902"/>
    </location>
</feature>